<sequence>MQRVAILLTEHCWAMHVCLVQDFFHIVNSLLKQESEPPYYQTECIALHRGQVSSATGLKFEATQSVAECTSFDVLVIPGIEGQYLTEDSSDIQHICTWLNDQIIHKTTVIALSTAAYFFAQNPQCNDQLLTTHWAFLNRLQRQFPQAKLTAQHDYLSDDRIMTASSLKGCFYALLHWVAQHHSENFAQYCASYLLVHLEQYIPPLLPQHYHHHDLAVKQVQQKLERDYAQTITLAELAGSFGINERTLTRRFHQATQLSINEYLQQVRLKKAKVLLLQTRLNIQQISIQIGYENANFFIRLFKKTYGMTPAAWRKAQ</sequence>
<proteinExistence type="predicted"/>
<dbReference type="PROSITE" id="PS01124">
    <property type="entry name" value="HTH_ARAC_FAMILY_2"/>
    <property type="match status" value="1"/>
</dbReference>
<dbReference type="InterPro" id="IPR029062">
    <property type="entry name" value="Class_I_gatase-like"/>
</dbReference>
<dbReference type="Gene3D" id="3.40.50.880">
    <property type="match status" value="1"/>
</dbReference>
<dbReference type="Gene3D" id="1.10.10.60">
    <property type="entry name" value="Homeodomain-like"/>
    <property type="match status" value="2"/>
</dbReference>
<comment type="caution">
    <text evidence="5">The sequence shown here is derived from an EMBL/GenBank/DDBJ whole genome shotgun (WGS) entry which is preliminary data.</text>
</comment>
<dbReference type="SUPFAM" id="SSF52317">
    <property type="entry name" value="Class I glutamine amidotransferase-like"/>
    <property type="match status" value="1"/>
</dbReference>
<dbReference type="InterPro" id="IPR018062">
    <property type="entry name" value="HTH_AraC-typ_CS"/>
</dbReference>
<dbReference type="GO" id="GO:0043565">
    <property type="term" value="F:sequence-specific DNA binding"/>
    <property type="evidence" value="ECO:0007669"/>
    <property type="project" value="InterPro"/>
</dbReference>
<evidence type="ECO:0000313" key="6">
    <source>
        <dbReference type="Proteomes" id="UP000191160"/>
    </source>
</evidence>
<dbReference type="PANTHER" id="PTHR43280">
    <property type="entry name" value="ARAC-FAMILY TRANSCRIPTIONAL REGULATOR"/>
    <property type="match status" value="1"/>
</dbReference>
<dbReference type="PANTHER" id="PTHR43280:SF2">
    <property type="entry name" value="HTH-TYPE TRANSCRIPTIONAL REGULATOR EXSA"/>
    <property type="match status" value="1"/>
</dbReference>
<organism evidence="5 6">
    <name type="scientific">Acinetobacter amyesii</name>
    <dbReference type="NCBI Taxonomy" id="2942470"/>
    <lineage>
        <taxon>Bacteria</taxon>
        <taxon>Pseudomonadati</taxon>
        <taxon>Pseudomonadota</taxon>
        <taxon>Gammaproteobacteria</taxon>
        <taxon>Moraxellales</taxon>
        <taxon>Moraxellaceae</taxon>
        <taxon>Acinetobacter</taxon>
    </lineage>
</organism>
<dbReference type="Pfam" id="PF12833">
    <property type="entry name" value="HTH_18"/>
    <property type="match status" value="1"/>
</dbReference>
<feature type="domain" description="HTH araC/xylS-type" evidence="4">
    <location>
        <begin position="218"/>
        <end position="316"/>
    </location>
</feature>
<dbReference type="InterPro" id="IPR018060">
    <property type="entry name" value="HTH_AraC"/>
</dbReference>
<evidence type="ECO:0000256" key="2">
    <source>
        <dbReference type="ARBA" id="ARBA00023125"/>
    </source>
</evidence>
<dbReference type="InterPro" id="IPR002818">
    <property type="entry name" value="DJ-1/PfpI"/>
</dbReference>
<keyword evidence="2" id="KW-0238">DNA-binding</keyword>
<dbReference type="EMBL" id="MVKX01000001">
    <property type="protein sequence ID" value="OOV85127.1"/>
    <property type="molecule type" value="Genomic_DNA"/>
</dbReference>
<protein>
    <recommendedName>
        <fullName evidence="4">HTH araC/xylS-type domain-containing protein</fullName>
    </recommendedName>
</protein>
<keyword evidence="1" id="KW-0805">Transcription regulation</keyword>
<evidence type="ECO:0000256" key="1">
    <source>
        <dbReference type="ARBA" id="ARBA00023015"/>
    </source>
</evidence>
<evidence type="ECO:0000313" key="5">
    <source>
        <dbReference type="EMBL" id="OOV85127.1"/>
    </source>
</evidence>
<reference evidence="5 6" key="1">
    <citation type="submission" date="2017-02" db="EMBL/GenBank/DDBJ databases">
        <title>Acinetobacter sp. ANC 4945, whole genome shotgun sequencing project.</title>
        <authorList>
            <person name="Radolfova-Krizova L."/>
            <person name="Al Atrouni A."/>
            <person name="Nemec A."/>
        </authorList>
    </citation>
    <scope>NUCLEOTIDE SEQUENCE [LARGE SCALE GENOMIC DNA]</scope>
    <source>
        <strain evidence="5 6">ANC 4945</strain>
    </source>
</reference>
<evidence type="ECO:0000259" key="4">
    <source>
        <dbReference type="PROSITE" id="PS01124"/>
    </source>
</evidence>
<keyword evidence="3" id="KW-0804">Transcription</keyword>
<dbReference type="SMART" id="SM00342">
    <property type="entry name" value="HTH_ARAC"/>
    <property type="match status" value="1"/>
</dbReference>
<dbReference type="SUPFAM" id="SSF46689">
    <property type="entry name" value="Homeodomain-like"/>
    <property type="match status" value="2"/>
</dbReference>
<gene>
    <name evidence="5" type="ORF">B1202_00290</name>
</gene>
<accession>A0A1T1H623</accession>
<keyword evidence="6" id="KW-1185">Reference proteome</keyword>
<name>A0A1T1H623_9GAMM</name>
<dbReference type="PROSITE" id="PS00041">
    <property type="entry name" value="HTH_ARAC_FAMILY_1"/>
    <property type="match status" value="1"/>
</dbReference>
<dbReference type="InterPro" id="IPR020449">
    <property type="entry name" value="Tscrpt_reg_AraC-type_HTH"/>
</dbReference>
<evidence type="ECO:0000256" key="3">
    <source>
        <dbReference type="ARBA" id="ARBA00023163"/>
    </source>
</evidence>
<dbReference type="PRINTS" id="PR00032">
    <property type="entry name" value="HTHARAC"/>
</dbReference>
<dbReference type="Proteomes" id="UP000191160">
    <property type="component" value="Unassembled WGS sequence"/>
</dbReference>
<dbReference type="Pfam" id="PF01965">
    <property type="entry name" value="DJ-1_PfpI"/>
    <property type="match status" value="1"/>
</dbReference>
<dbReference type="AlphaFoldDB" id="A0A1T1H623"/>
<dbReference type="RefSeq" id="WP_078188538.1">
    <property type="nucleotide sequence ID" value="NZ_JAMCOZ010000012.1"/>
</dbReference>
<dbReference type="GO" id="GO:0003700">
    <property type="term" value="F:DNA-binding transcription factor activity"/>
    <property type="evidence" value="ECO:0007669"/>
    <property type="project" value="InterPro"/>
</dbReference>
<dbReference type="InterPro" id="IPR009057">
    <property type="entry name" value="Homeodomain-like_sf"/>
</dbReference>